<sequence length="79" mass="8776">MFGKKMNYKVEGMTCEHCVKKVGAAIESVEGVKSCKVALKKQTAVVRFTDADLGLEAEHNIFEQMERVVDEAGYHLVAE</sequence>
<organism evidence="3 4">
    <name type="scientific">Lactococcus termiticola</name>
    <dbReference type="NCBI Taxonomy" id="2169526"/>
    <lineage>
        <taxon>Bacteria</taxon>
        <taxon>Bacillati</taxon>
        <taxon>Bacillota</taxon>
        <taxon>Bacilli</taxon>
        <taxon>Lactobacillales</taxon>
        <taxon>Streptococcaceae</taxon>
        <taxon>Lactococcus</taxon>
    </lineage>
</organism>
<reference evidence="3 4" key="1">
    <citation type="journal article" date="2018" name="Genome Announc.">
        <title>Draft Genome Sequence of Lactococcus sp. Strain NtB2 (JCM 32569), Isolated from the Gut of the Higher Termite Nasutitermes takasagoensis.</title>
        <authorList>
            <person name="Noda S."/>
            <person name="Aihara C."/>
            <person name="Yuki M."/>
            <person name="Ohkuma M."/>
        </authorList>
    </citation>
    <scope>NUCLEOTIDE SEQUENCE [LARGE SCALE GENOMIC DNA]</scope>
    <source>
        <strain evidence="3 4">NtB2</strain>
    </source>
</reference>
<dbReference type="InterPro" id="IPR017969">
    <property type="entry name" value="Heavy-metal-associated_CS"/>
</dbReference>
<dbReference type="PRINTS" id="PR00944">
    <property type="entry name" value="CUEXPORT"/>
</dbReference>
<dbReference type="EMBL" id="BFFO01000011">
    <property type="protein sequence ID" value="GBG97378.1"/>
    <property type="molecule type" value="Genomic_DNA"/>
</dbReference>
<dbReference type="SUPFAM" id="SSF55008">
    <property type="entry name" value="HMA, heavy metal-associated domain"/>
    <property type="match status" value="1"/>
</dbReference>
<dbReference type="Pfam" id="PF00403">
    <property type="entry name" value="HMA"/>
    <property type="match status" value="1"/>
</dbReference>
<feature type="domain" description="HMA" evidence="2">
    <location>
        <begin position="4"/>
        <end position="77"/>
    </location>
</feature>
<dbReference type="InterPro" id="IPR006121">
    <property type="entry name" value="HMA_dom"/>
</dbReference>
<dbReference type="InterPro" id="IPR036163">
    <property type="entry name" value="HMA_dom_sf"/>
</dbReference>
<evidence type="ECO:0000256" key="1">
    <source>
        <dbReference type="ARBA" id="ARBA00022723"/>
    </source>
</evidence>
<evidence type="ECO:0000313" key="4">
    <source>
        <dbReference type="Proteomes" id="UP000245021"/>
    </source>
</evidence>
<dbReference type="CDD" id="cd00371">
    <property type="entry name" value="HMA"/>
    <property type="match status" value="1"/>
</dbReference>
<keyword evidence="1" id="KW-0479">Metal-binding</keyword>
<dbReference type="Proteomes" id="UP000245021">
    <property type="component" value="Unassembled WGS sequence"/>
</dbReference>
<dbReference type="PROSITE" id="PS01047">
    <property type="entry name" value="HMA_1"/>
    <property type="match status" value="1"/>
</dbReference>
<comment type="caution">
    <text evidence="3">The sequence shown here is derived from an EMBL/GenBank/DDBJ whole genome shotgun (WGS) entry which is preliminary data.</text>
</comment>
<name>A0A2R5HKJ7_9LACT</name>
<accession>A0A2R5HKJ7</accession>
<dbReference type="GO" id="GO:0006825">
    <property type="term" value="P:copper ion transport"/>
    <property type="evidence" value="ECO:0007669"/>
    <property type="project" value="InterPro"/>
</dbReference>
<evidence type="ECO:0000313" key="3">
    <source>
        <dbReference type="EMBL" id="GBG97378.1"/>
    </source>
</evidence>
<dbReference type="InterPro" id="IPR000428">
    <property type="entry name" value="Cu-bd"/>
</dbReference>
<proteinExistence type="predicted"/>
<gene>
    <name evidence="3" type="primary">copZ</name>
    <name evidence="3" type="ORF">NtB2_01518</name>
</gene>
<dbReference type="FunFam" id="3.30.70.100:FF:000001">
    <property type="entry name" value="ATPase copper transporting beta"/>
    <property type="match status" value="1"/>
</dbReference>
<dbReference type="RefSeq" id="WP_174683340.1">
    <property type="nucleotide sequence ID" value="NZ_BFFO01000011.1"/>
</dbReference>
<dbReference type="PROSITE" id="PS50846">
    <property type="entry name" value="HMA_2"/>
    <property type="match status" value="1"/>
</dbReference>
<dbReference type="AlphaFoldDB" id="A0A2R5HKJ7"/>
<keyword evidence="4" id="KW-1185">Reference proteome</keyword>
<protein>
    <submittedName>
        <fullName evidence="3">Copper chaperone</fullName>
    </submittedName>
</protein>
<dbReference type="GO" id="GO:0005507">
    <property type="term" value="F:copper ion binding"/>
    <property type="evidence" value="ECO:0007669"/>
    <property type="project" value="InterPro"/>
</dbReference>
<dbReference type="Gene3D" id="3.30.70.100">
    <property type="match status" value="1"/>
</dbReference>
<evidence type="ECO:0000259" key="2">
    <source>
        <dbReference type="PROSITE" id="PS50846"/>
    </source>
</evidence>